<dbReference type="Pfam" id="PF00501">
    <property type="entry name" value="AMP-binding"/>
    <property type="match status" value="1"/>
</dbReference>
<dbReference type="Pfam" id="PF00668">
    <property type="entry name" value="Condensation"/>
    <property type="match status" value="1"/>
</dbReference>
<dbReference type="GO" id="GO:0043041">
    <property type="term" value="P:amino acid activation for nonribosomal peptide biosynthetic process"/>
    <property type="evidence" value="ECO:0007669"/>
    <property type="project" value="TreeGrafter"/>
</dbReference>
<dbReference type="InterPro" id="IPR010071">
    <property type="entry name" value="AA_adenyl_dom"/>
</dbReference>
<name>A0A563W1I7_9CYAN</name>
<dbReference type="InterPro" id="IPR023213">
    <property type="entry name" value="CAT-like_dom_sf"/>
</dbReference>
<dbReference type="Pfam" id="PF18563">
    <property type="entry name" value="TubC_N"/>
    <property type="match status" value="1"/>
</dbReference>
<proteinExistence type="predicted"/>
<dbReference type="EMBL" id="CAACVJ010000587">
    <property type="protein sequence ID" value="VEP17558.1"/>
    <property type="molecule type" value="Genomic_DNA"/>
</dbReference>
<dbReference type="Gene3D" id="1.10.1200.10">
    <property type="entry name" value="ACP-like"/>
    <property type="match status" value="1"/>
</dbReference>
<feature type="domain" description="Carrier" evidence="6">
    <location>
        <begin position="1045"/>
        <end position="1123"/>
    </location>
</feature>
<dbReference type="SUPFAM" id="SSF47336">
    <property type="entry name" value="ACP-like"/>
    <property type="match status" value="1"/>
</dbReference>
<dbReference type="PROSITE" id="PS50075">
    <property type="entry name" value="CARRIER"/>
    <property type="match status" value="1"/>
</dbReference>
<dbReference type="PANTHER" id="PTHR45527">
    <property type="entry name" value="NONRIBOSOMAL PEPTIDE SYNTHETASE"/>
    <property type="match status" value="1"/>
</dbReference>
<dbReference type="FunFam" id="3.40.50.980:FF:000001">
    <property type="entry name" value="Non-ribosomal peptide synthetase"/>
    <property type="match status" value="1"/>
</dbReference>
<dbReference type="Gene3D" id="3.30.300.30">
    <property type="match status" value="1"/>
</dbReference>
<dbReference type="FunFam" id="3.30.559.10:FF:000023">
    <property type="entry name" value="Non-ribosomal peptide synthetase"/>
    <property type="match status" value="1"/>
</dbReference>
<keyword evidence="5" id="KW-0436">Ligase</keyword>
<accession>A0A563W1I7</accession>
<dbReference type="Pfam" id="PF00550">
    <property type="entry name" value="PP-binding"/>
    <property type="match status" value="1"/>
</dbReference>
<dbReference type="InterPro" id="IPR045851">
    <property type="entry name" value="AMP-bd_C_sf"/>
</dbReference>
<evidence type="ECO:0000256" key="2">
    <source>
        <dbReference type="ARBA" id="ARBA00004924"/>
    </source>
</evidence>
<organism evidence="7 8">
    <name type="scientific">Hyella patelloides LEGE 07179</name>
    <dbReference type="NCBI Taxonomy" id="945734"/>
    <lineage>
        <taxon>Bacteria</taxon>
        <taxon>Bacillati</taxon>
        <taxon>Cyanobacteriota</taxon>
        <taxon>Cyanophyceae</taxon>
        <taxon>Pleurocapsales</taxon>
        <taxon>Hyellaceae</taxon>
        <taxon>Hyella</taxon>
    </lineage>
</organism>
<dbReference type="Proteomes" id="UP000320055">
    <property type="component" value="Unassembled WGS sequence"/>
</dbReference>
<dbReference type="GO" id="GO:0044550">
    <property type="term" value="P:secondary metabolite biosynthetic process"/>
    <property type="evidence" value="ECO:0007669"/>
    <property type="project" value="UniProtKB-ARBA"/>
</dbReference>
<protein>
    <submittedName>
        <fullName evidence="7">Amino acid adenylation enzyme/thioester reductase family protein</fullName>
    </submittedName>
</protein>
<dbReference type="FunFam" id="3.40.50.12780:FF:000012">
    <property type="entry name" value="Non-ribosomal peptide synthetase"/>
    <property type="match status" value="1"/>
</dbReference>
<dbReference type="InterPro" id="IPR025110">
    <property type="entry name" value="AMP-bd_C"/>
</dbReference>
<dbReference type="FunFam" id="3.30.300.30:FF:000010">
    <property type="entry name" value="Enterobactin synthetase component F"/>
    <property type="match status" value="1"/>
</dbReference>
<dbReference type="Gene3D" id="3.30.559.10">
    <property type="entry name" value="Chloramphenicol acetyltransferase-like domain"/>
    <property type="match status" value="1"/>
</dbReference>
<keyword evidence="4" id="KW-0597">Phosphoprotein</keyword>
<dbReference type="CDD" id="cd12114">
    <property type="entry name" value="A_NRPS_TlmIV_like"/>
    <property type="match status" value="1"/>
</dbReference>
<evidence type="ECO:0000259" key="6">
    <source>
        <dbReference type="PROSITE" id="PS50075"/>
    </source>
</evidence>
<dbReference type="InterPro" id="IPR020845">
    <property type="entry name" value="AMP-binding_CS"/>
</dbReference>
<dbReference type="InterPro" id="IPR057737">
    <property type="entry name" value="Condensation_MtbB-like"/>
</dbReference>
<comment type="pathway">
    <text evidence="2">Siderophore biosynthesis.</text>
</comment>
<dbReference type="GO" id="GO:0031177">
    <property type="term" value="F:phosphopantetheine binding"/>
    <property type="evidence" value="ECO:0007669"/>
    <property type="project" value="TreeGrafter"/>
</dbReference>
<dbReference type="RefSeq" id="WP_144875911.1">
    <property type="nucleotide sequence ID" value="NZ_LR214361.1"/>
</dbReference>
<dbReference type="InterPro" id="IPR009081">
    <property type="entry name" value="PP-bd_ACP"/>
</dbReference>
<dbReference type="GO" id="GO:0008610">
    <property type="term" value="P:lipid biosynthetic process"/>
    <property type="evidence" value="ECO:0007669"/>
    <property type="project" value="UniProtKB-ARBA"/>
</dbReference>
<evidence type="ECO:0000313" key="7">
    <source>
        <dbReference type="EMBL" id="VEP17558.1"/>
    </source>
</evidence>
<dbReference type="PANTHER" id="PTHR45527:SF10">
    <property type="entry name" value="PYOCHELIN SYNTHASE PCHF"/>
    <property type="match status" value="1"/>
</dbReference>
<dbReference type="PROSITE" id="PS00455">
    <property type="entry name" value="AMP_BINDING"/>
    <property type="match status" value="1"/>
</dbReference>
<keyword evidence="3" id="KW-0596">Phosphopantetheine</keyword>
<dbReference type="Gene3D" id="3.40.50.980">
    <property type="match status" value="2"/>
</dbReference>
<evidence type="ECO:0000313" key="8">
    <source>
        <dbReference type="Proteomes" id="UP000320055"/>
    </source>
</evidence>
<dbReference type="CDD" id="cd19535">
    <property type="entry name" value="Cyc_NRPS"/>
    <property type="match status" value="1"/>
</dbReference>
<evidence type="ECO:0000256" key="3">
    <source>
        <dbReference type="ARBA" id="ARBA00022450"/>
    </source>
</evidence>
<sequence length="1162" mass="131695">MSLSEILLQLAEQGVKLNIDSEDPNQLRILAPQGVLNPELQQVLLEQKSAILSLLKDRKTETGINQLPEVVPCPQQNHQPFPLTDIQHAFWVGRSGVLELGSVSNHGYYEIEGDDLDLTRLDRALVRLIARHDMLRAVILSDGQQQILATVPDYEIKILDLSAETPKVIAQQLEEIRSCLSHQVLQADSWPLFEFRATLLPNQKVRLHISYDLLIFDAWSLFLLFDEWFKLYQQPEYVLPPLELTFRDYVMGEQGLPQTELYQRSQDYWLARLDNLFPAPDLPLVKNPQELEDYRCRRYESRLEPVNWQQLQQRGKKAGLSPSGVLLAAFTEILTLWSHNPQFTVNLALFNRLPLHPQVNQILGNFTSVTLLTVDNSAKESFSDRARRIQGQLWQDLEHRYFNGVEVTRALNHRQHSTPKAMPVVFTSTLGLEALGQETATFNHFGELVYASAQASQAWMDIQVWQEHGALTFNWDVVEELFPKGLIESMFQSYCQLLNQLATEEAAWSETSRQLLPTDRLATINRLNATAFPIADKLLHSLFIDRVKNQGQDLAVIAGEHTFTYQELSYRVNQLGWCLREMGAKPNQLIGVMMEKGWEQIVAVMGILASGAAYVPIDPGLPKKRRGYILKNSGVKIVLTQSWLERQLALPPEMNSINVDYQDGKNSNNQHLEPVQTPEDLAYLIYTSGSTGTPKGVRIDHRGAVNTILDINQRFGINQSDRLLALSSLSFDLSVYDIFGTLAAGGTIVVPQASRSKDPSHWLELISQHQISIWNSVPALMQMMVDYGGDEAQVLTSLRLVLLSGDGIPLNLPTKIKSLVSDIQVISLGGATEASIWSIFYSIEKVESTWNSIPYGRPLANQRFYVFNHILEPCPTWVIGQLYIGGVGLAQGYWRDEAKTAASFINHPDTGERLYRTGDLGRYLPDSNIEFLGREDFQVKINGHRIELGEIETLLEQYPGIEQALVIVVGKQPQDKRLVAYIVALQSIDDSELRGFLGDRLPDYMLPSAFIMLDQLPLSANGKIDRKALPLPENFFSELTVNYLAPQNELEQTISNIWQEVLSLEKVGVNHNFFEAGGNSLLITSVYSQIKNILPNYIEYISLFDLFKYPSIRELATYLSLSQKKDFNYSLDTKVDLTKKLDRAKMRVRQKLQKSRTIRANK</sequence>
<dbReference type="GO" id="GO:0016874">
    <property type="term" value="F:ligase activity"/>
    <property type="evidence" value="ECO:0007669"/>
    <property type="project" value="UniProtKB-KW"/>
</dbReference>
<dbReference type="SUPFAM" id="SSF52777">
    <property type="entry name" value="CoA-dependent acyltransferases"/>
    <property type="match status" value="2"/>
</dbReference>
<dbReference type="InterPro" id="IPR041464">
    <property type="entry name" value="TubC_N"/>
</dbReference>
<dbReference type="GO" id="GO:0005737">
    <property type="term" value="C:cytoplasm"/>
    <property type="evidence" value="ECO:0007669"/>
    <property type="project" value="TreeGrafter"/>
</dbReference>
<reference evidence="7 8" key="1">
    <citation type="submission" date="2019-01" db="EMBL/GenBank/DDBJ databases">
        <authorList>
            <person name="Brito A."/>
        </authorList>
    </citation>
    <scope>NUCLEOTIDE SEQUENCE [LARGE SCALE GENOMIC DNA]</scope>
    <source>
        <strain evidence="7">1</strain>
    </source>
</reference>
<evidence type="ECO:0000256" key="5">
    <source>
        <dbReference type="ARBA" id="ARBA00022598"/>
    </source>
</evidence>
<dbReference type="OrthoDB" id="428071at2"/>
<dbReference type="Gene3D" id="3.30.559.30">
    <property type="entry name" value="Nonribosomal peptide synthetase, condensation domain"/>
    <property type="match status" value="1"/>
</dbReference>
<dbReference type="InterPro" id="IPR001242">
    <property type="entry name" value="Condensation_dom"/>
</dbReference>
<dbReference type="InterPro" id="IPR000873">
    <property type="entry name" value="AMP-dep_synth/lig_dom"/>
</dbReference>
<dbReference type="Gene3D" id="2.30.38.10">
    <property type="entry name" value="Luciferase, Domain 3"/>
    <property type="match status" value="1"/>
</dbReference>
<keyword evidence="8" id="KW-1185">Reference proteome</keyword>
<evidence type="ECO:0000256" key="4">
    <source>
        <dbReference type="ARBA" id="ARBA00022553"/>
    </source>
</evidence>
<dbReference type="InterPro" id="IPR044894">
    <property type="entry name" value="TubC_N_sf"/>
</dbReference>
<dbReference type="NCBIfam" id="TIGR01733">
    <property type="entry name" value="AA-adenyl-dom"/>
    <property type="match status" value="1"/>
</dbReference>
<comment type="cofactor">
    <cofactor evidence="1">
        <name>pantetheine 4'-phosphate</name>
        <dbReference type="ChEBI" id="CHEBI:47942"/>
    </cofactor>
</comment>
<dbReference type="Gene3D" id="1.10.10.1830">
    <property type="entry name" value="Non-ribosomal peptide synthase, adenylation domain"/>
    <property type="match status" value="1"/>
</dbReference>
<evidence type="ECO:0000256" key="1">
    <source>
        <dbReference type="ARBA" id="ARBA00001957"/>
    </source>
</evidence>
<gene>
    <name evidence="7" type="ORF">H1P_6270020</name>
</gene>
<dbReference type="AlphaFoldDB" id="A0A563W1I7"/>
<dbReference type="SUPFAM" id="SSF56801">
    <property type="entry name" value="Acetyl-CoA synthetase-like"/>
    <property type="match status" value="1"/>
</dbReference>
<dbReference type="FunFam" id="3.30.559.30:FF:000006">
    <property type="entry name" value="Yersiniabactin polyketide/non-ribosomal peptide synthetase"/>
    <property type="match status" value="1"/>
</dbReference>
<dbReference type="InterPro" id="IPR036736">
    <property type="entry name" value="ACP-like_sf"/>
</dbReference>
<dbReference type="Pfam" id="PF13193">
    <property type="entry name" value="AMP-binding_C"/>
    <property type="match status" value="1"/>
</dbReference>